<organism evidence="2">
    <name type="scientific">marine metagenome</name>
    <dbReference type="NCBI Taxonomy" id="408172"/>
    <lineage>
        <taxon>unclassified sequences</taxon>
        <taxon>metagenomes</taxon>
        <taxon>ecological metagenomes</taxon>
    </lineage>
</organism>
<reference evidence="2" key="1">
    <citation type="submission" date="2018-05" db="EMBL/GenBank/DDBJ databases">
        <authorList>
            <person name="Lanie J.A."/>
            <person name="Ng W.-L."/>
            <person name="Kazmierczak K.M."/>
            <person name="Andrzejewski T.M."/>
            <person name="Davidsen T.M."/>
            <person name="Wayne K.J."/>
            <person name="Tettelin H."/>
            <person name="Glass J.I."/>
            <person name="Rusch D."/>
            <person name="Podicherti R."/>
            <person name="Tsui H.-C.T."/>
            <person name="Winkler M.E."/>
        </authorList>
    </citation>
    <scope>NUCLEOTIDE SEQUENCE</scope>
</reference>
<sequence length="77" mass="8927">MENLCRIGRKEKERTGRSRKTRFSAIQNQNFRKDFQRFQINQTEVTTIIRVTTIKAVLTLASFLRNKLRKGPGADSG</sequence>
<dbReference type="EMBL" id="UINC01096787">
    <property type="protein sequence ID" value="SVC53963.1"/>
    <property type="molecule type" value="Genomic_DNA"/>
</dbReference>
<dbReference type="AlphaFoldDB" id="A0A382MY36"/>
<proteinExistence type="predicted"/>
<gene>
    <name evidence="2" type="ORF">METZ01_LOCUS306817</name>
</gene>
<protein>
    <submittedName>
        <fullName evidence="2">Uncharacterized protein</fullName>
    </submittedName>
</protein>
<accession>A0A382MY36</accession>
<evidence type="ECO:0000256" key="1">
    <source>
        <dbReference type="SAM" id="MobiDB-lite"/>
    </source>
</evidence>
<name>A0A382MY36_9ZZZZ</name>
<feature type="region of interest" description="Disordered" evidence="1">
    <location>
        <begin position="1"/>
        <end position="20"/>
    </location>
</feature>
<evidence type="ECO:0000313" key="2">
    <source>
        <dbReference type="EMBL" id="SVC53963.1"/>
    </source>
</evidence>